<protein>
    <recommendedName>
        <fullName evidence="8">Nickel/cobalt efflux system</fullName>
    </recommendedName>
</protein>
<feature type="transmembrane region" description="Helical" evidence="8">
    <location>
        <begin position="87"/>
        <end position="112"/>
    </location>
</feature>
<proteinExistence type="inferred from homology"/>
<dbReference type="Pfam" id="PF03824">
    <property type="entry name" value="NicO"/>
    <property type="match status" value="1"/>
</dbReference>
<dbReference type="GO" id="GO:0012505">
    <property type="term" value="C:endomembrane system"/>
    <property type="evidence" value="ECO:0007669"/>
    <property type="project" value="UniProtKB-SubCell"/>
</dbReference>
<dbReference type="EMBL" id="CP039289">
    <property type="protein sequence ID" value="QCC05309.1"/>
    <property type="molecule type" value="Genomic_DNA"/>
</dbReference>
<evidence type="ECO:0000256" key="8">
    <source>
        <dbReference type="RuleBase" id="RU362101"/>
    </source>
</evidence>
<feature type="transmembrane region" description="Helical" evidence="8">
    <location>
        <begin position="276"/>
        <end position="297"/>
    </location>
</feature>
<evidence type="ECO:0000256" key="5">
    <source>
        <dbReference type="ARBA" id="ARBA00022692"/>
    </source>
</evidence>
<keyword evidence="6 8" id="KW-1133">Transmembrane helix</keyword>
<evidence type="ECO:0000256" key="1">
    <source>
        <dbReference type="ARBA" id="ARBA00004127"/>
    </source>
</evidence>
<dbReference type="PANTHER" id="PTHR31611:SF0">
    <property type="entry name" value="HIGH-AFFINITY NICKEL TRANSPORT PROTEIN NIC1"/>
    <property type="match status" value="1"/>
</dbReference>
<evidence type="ECO:0000256" key="3">
    <source>
        <dbReference type="ARBA" id="ARBA00022448"/>
    </source>
</evidence>
<feature type="transmembrane region" description="Helical" evidence="8">
    <location>
        <begin position="197"/>
        <end position="219"/>
    </location>
</feature>
<dbReference type="AlphaFoldDB" id="A0AAF1D573"/>
<dbReference type="KEGG" id="reh:PHG023"/>
<reference evidence="9 10" key="1">
    <citation type="submission" date="2019-04" db="EMBL/GenBank/DDBJ databases">
        <title>Long-read de novo sequencing of Cupriavidus necator H16.</title>
        <authorList>
            <person name="Little G.T."/>
            <person name="Ehsaan M."/>
            <person name="Arenas-Lopez C."/>
            <person name="Jawed K."/>
            <person name="Winzer K."/>
            <person name="Kovacs K."/>
            <person name="Malys N."/>
            <person name="Minton N.P."/>
        </authorList>
    </citation>
    <scope>NUCLEOTIDE SEQUENCE [LARGE SCALE GENOMIC DNA]</scope>
    <source>
        <strain evidence="9 10">H16</strain>
        <plasmid evidence="10">phg1</plasmid>
    </source>
</reference>
<geneLocation type="plasmid" evidence="10">
    <name>phg1</name>
</geneLocation>
<evidence type="ECO:0000256" key="4">
    <source>
        <dbReference type="ARBA" id="ARBA00022596"/>
    </source>
</evidence>
<comment type="similarity">
    <text evidence="2 8">Belongs to the NiCoT transporter (TC 2.A.52) family.</text>
</comment>
<dbReference type="GO" id="GO:0015099">
    <property type="term" value="F:nickel cation transmembrane transporter activity"/>
    <property type="evidence" value="ECO:0007669"/>
    <property type="project" value="UniProtKB-UniRule"/>
</dbReference>
<keyword evidence="3 8" id="KW-0813">Transport</keyword>
<accession>A0AAF1D573</accession>
<comment type="subcellular location">
    <subcellularLocation>
        <location evidence="8">Cell membrane</location>
        <topology evidence="8">Multi-pass membrane protein</topology>
    </subcellularLocation>
    <subcellularLocation>
        <location evidence="1">Endomembrane system</location>
        <topology evidence="1">Multi-pass membrane protein</topology>
    </subcellularLocation>
</comment>
<dbReference type="Proteomes" id="UP000296079">
    <property type="component" value="Plasmid pHG1"/>
</dbReference>
<gene>
    <name evidence="9" type="ORF">E6A55_32305</name>
</gene>
<evidence type="ECO:0000256" key="6">
    <source>
        <dbReference type="ARBA" id="ARBA00022989"/>
    </source>
</evidence>
<keyword evidence="7 8" id="KW-0472">Membrane</keyword>
<name>A0AAF1D573_CUPNH</name>
<keyword evidence="9" id="KW-0614">Plasmid</keyword>
<dbReference type="RefSeq" id="WP_011153948.1">
    <property type="nucleotide sequence ID" value="NC_005241.1"/>
</dbReference>
<dbReference type="InterPro" id="IPR011541">
    <property type="entry name" value="Ni/Co_transpt_high_affinity"/>
</dbReference>
<dbReference type="PANTHER" id="PTHR31611">
    <property type="entry name" value="HIGH-AFFINITY NICKEL TRANSPORT PROTEIN NIC1"/>
    <property type="match status" value="1"/>
</dbReference>
<organism evidence="9 10">
    <name type="scientific">Cupriavidus necator (strain ATCC 17699 / DSM 428 / KCTC 22496 / NCIMB 10442 / H16 / Stanier 337)</name>
    <name type="common">Ralstonia eutropha</name>
    <dbReference type="NCBI Taxonomy" id="381666"/>
    <lineage>
        <taxon>Bacteria</taxon>
        <taxon>Pseudomonadati</taxon>
        <taxon>Pseudomonadota</taxon>
        <taxon>Betaproteobacteria</taxon>
        <taxon>Burkholderiales</taxon>
        <taxon>Burkholderiaceae</taxon>
        <taxon>Cupriavidus</taxon>
    </lineage>
</organism>
<dbReference type="GO" id="GO:0005886">
    <property type="term" value="C:plasma membrane"/>
    <property type="evidence" value="ECO:0007669"/>
    <property type="project" value="UniProtKB-SubCell"/>
</dbReference>
<keyword evidence="4" id="KW-0533">Nickel</keyword>
<dbReference type="NCBIfam" id="TIGR00802">
    <property type="entry name" value="nico"/>
    <property type="match status" value="1"/>
</dbReference>
<dbReference type="InterPro" id="IPR004688">
    <property type="entry name" value="Ni/Co_transpt"/>
</dbReference>
<feature type="transmembrane region" description="Helical" evidence="8">
    <location>
        <begin position="317"/>
        <end position="341"/>
    </location>
</feature>
<feature type="transmembrane region" description="Helical" evidence="8">
    <location>
        <begin position="47"/>
        <end position="64"/>
    </location>
</feature>
<evidence type="ECO:0000256" key="2">
    <source>
        <dbReference type="ARBA" id="ARBA00010892"/>
    </source>
</evidence>
<keyword evidence="5 8" id="KW-0812">Transmembrane</keyword>
<feature type="transmembrane region" description="Helical" evidence="8">
    <location>
        <begin position="132"/>
        <end position="153"/>
    </location>
</feature>
<feature type="transmembrane region" description="Helical" evidence="8">
    <location>
        <begin position="21"/>
        <end position="41"/>
    </location>
</feature>
<sequence length="351" mass="38771">MFQLLAGVRMNSTGRPRAKIILLYALLIAFNIGAWLCALAAFRDHPVLLGTALLAYGLGLRHAVDADHLAAIDNVTRKLMQDGRRPITAGLWFSLGHSSVVVLASVLIAVMATTLQERLDAFHEVGSVIGTLASALFLFAIAAINLVILRSAYRAFRRVRRGGIYVEEDFDLLFGNRGFLARIFRPLFRFITRSWHMYPLGMLFALGFDTATEVALLGISTMEASRGVPIWSILVFPALFTAGMALIDTIDSILMCGAYAWAYAKPVRKLYYNMTITFVSAIVALIVGGIETLGLLADKFMLKGVFWNAVGALNENFCQLGFVIIGIFTVCWVVSIVVYRLRRYDDSEVRA</sequence>
<evidence type="ECO:0000256" key="7">
    <source>
        <dbReference type="ARBA" id="ARBA00023136"/>
    </source>
</evidence>
<evidence type="ECO:0000313" key="9">
    <source>
        <dbReference type="EMBL" id="QCC05309.1"/>
    </source>
</evidence>
<evidence type="ECO:0000313" key="10">
    <source>
        <dbReference type="Proteomes" id="UP000296079"/>
    </source>
</evidence>
<feature type="transmembrane region" description="Helical" evidence="8">
    <location>
        <begin position="231"/>
        <end position="264"/>
    </location>
</feature>